<keyword evidence="1" id="KW-0472">Membrane</keyword>
<evidence type="ECO:0000313" key="3">
    <source>
        <dbReference type="Proteomes" id="UP000271098"/>
    </source>
</evidence>
<gene>
    <name evidence="2" type="ORF">GPUH_LOCUS9406</name>
</gene>
<evidence type="ECO:0000256" key="1">
    <source>
        <dbReference type="SAM" id="Phobius"/>
    </source>
</evidence>
<feature type="transmembrane region" description="Helical" evidence="1">
    <location>
        <begin position="39"/>
        <end position="61"/>
    </location>
</feature>
<dbReference type="EMBL" id="UYRT01030692">
    <property type="protein sequence ID" value="VDK71969.1"/>
    <property type="molecule type" value="Genomic_DNA"/>
</dbReference>
<dbReference type="WBParaSite" id="GPUH_0000942001-mRNA-1">
    <property type="protein sequence ID" value="GPUH_0000942001-mRNA-1"/>
    <property type="gene ID" value="GPUH_0000942001"/>
</dbReference>
<dbReference type="Proteomes" id="UP000271098">
    <property type="component" value="Unassembled WGS sequence"/>
</dbReference>
<evidence type="ECO:0000313" key="2">
    <source>
        <dbReference type="EMBL" id="VDK71969.1"/>
    </source>
</evidence>
<name>A0A183DL18_9BILA</name>
<sequence>MFWSACFTNYGRGGTTVARVTPGFKPQEKLILYLTYNRFAAIIMTILLISICLMALVRYGISHRRRKMKDQEALEDEQRIMKWGAISDNAILCASTGSGPRLTTSSFSGRQIYKLPVLIQHQTNRTMSLPYASSASAQQATLMQPFSECSK</sequence>
<dbReference type="AlphaFoldDB" id="A0A183DL18"/>
<keyword evidence="1" id="KW-1133">Transmembrane helix</keyword>
<accession>A0A183DL18</accession>
<reference evidence="2 3" key="2">
    <citation type="submission" date="2018-11" db="EMBL/GenBank/DDBJ databases">
        <authorList>
            <consortium name="Pathogen Informatics"/>
        </authorList>
    </citation>
    <scope>NUCLEOTIDE SEQUENCE [LARGE SCALE GENOMIC DNA]</scope>
</reference>
<dbReference type="OrthoDB" id="1055097at2759"/>
<evidence type="ECO:0000313" key="4">
    <source>
        <dbReference type="WBParaSite" id="GPUH_0000942001-mRNA-1"/>
    </source>
</evidence>
<keyword evidence="1" id="KW-0812">Transmembrane</keyword>
<proteinExistence type="predicted"/>
<keyword evidence="3" id="KW-1185">Reference proteome</keyword>
<reference evidence="4" key="1">
    <citation type="submission" date="2016-06" db="UniProtKB">
        <authorList>
            <consortium name="WormBaseParasite"/>
        </authorList>
    </citation>
    <scope>IDENTIFICATION</scope>
</reference>
<protein>
    <submittedName>
        <fullName evidence="2 4">Uncharacterized protein</fullName>
    </submittedName>
</protein>
<organism evidence="4">
    <name type="scientific">Gongylonema pulchrum</name>
    <dbReference type="NCBI Taxonomy" id="637853"/>
    <lineage>
        <taxon>Eukaryota</taxon>
        <taxon>Metazoa</taxon>
        <taxon>Ecdysozoa</taxon>
        <taxon>Nematoda</taxon>
        <taxon>Chromadorea</taxon>
        <taxon>Rhabditida</taxon>
        <taxon>Spirurina</taxon>
        <taxon>Spiruromorpha</taxon>
        <taxon>Spiruroidea</taxon>
        <taxon>Gongylonematidae</taxon>
        <taxon>Gongylonema</taxon>
    </lineage>
</organism>